<proteinExistence type="predicted"/>
<evidence type="ECO:0000256" key="1">
    <source>
        <dbReference type="SAM" id="MobiDB-lite"/>
    </source>
</evidence>
<dbReference type="AlphaFoldDB" id="A0AAD7JUL9"/>
<feature type="compositionally biased region" description="Basic and acidic residues" evidence="1">
    <location>
        <begin position="218"/>
        <end position="229"/>
    </location>
</feature>
<feature type="region of interest" description="Disordered" evidence="1">
    <location>
        <begin position="179"/>
        <end position="259"/>
    </location>
</feature>
<protein>
    <submittedName>
        <fullName evidence="2">Uncharacterized protein</fullName>
    </submittedName>
</protein>
<reference evidence="2" key="1">
    <citation type="submission" date="2023-03" db="EMBL/GenBank/DDBJ databases">
        <title>Massive genome expansion in bonnet fungi (Mycena s.s.) driven by repeated elements and novel gene families across ecological guilds.</title>
        <authorList>
            <consortium name="Lawrence Berkeley National Laboratory"/>
            <person name="Harder C.B."/>
            <person name="Miyauchi S."/>
            <person name="Viragh M."/>
            <person name="Kuo A."/>
            <person name="Thoen E."/>
            <person name="Andreopoulos B."/>
            <person name="Lu D."/>
            <person name="Skrede I."/>
            <person name="Drula E."/>
            <person name="Henrissat B."/>
            <person name="Morin E."/>
            <person name="Kohler A."/>
            <person name="Barry K."/>
            <person name="LaButti K."/>
            <person name="Morin E."/>
            <person name="Salamov A."/>
            <person name="Lipzen A."/>
            <person name="Mereny Z."/>
            <person name="Hegedus B."/>
            <person name="Baldrian P."/>
            <person name="Stursova M."/>
            <person name="Weitz H."/>
            <person name="Taylor A."/>
            <person name="Grigoriev I.V."/>
            <person name="Nagy L.G."/>
            <person name="Martin F."/>
            <person name="Kauserud H."/>
        </authorList>
    </citation>
    <scope>NUCLEOTIDE SEQUENCE</scope>
    <source>
        <strain evidence="2">CBHHK182m</strain>
    </source>
</reference>
<feature type="compositionally biased region" description="Basic residues" evidence="1">
    <location>
        <begin position="248"/>
        <end position="259"/>
    </location>
</feature>
<keyword evidence="3" id="KW-1185">Reference proteome</keyword>
<dbReference type="Proteomes" id="UP001215598">
    <property type="component" value="Unassembled WGS sequence"/>
</dbReference>
<organism evidence="2 3">
    <name type="scientific">Mycena metata</name>
    <dbReference type="NCBI Taxonomy" id="1033252"/>
    <lineage>
        <taxon>Eukaryota</taxon>
        <taxon>Fungi</taxon>
        <taxon>Dikarya</taxon>
        <taxon>Basidiomycota</taxon>
        <taxon>Agaricomycotina</taxon>
        <taxon>Agaricomycetes</taxon>
        <taxon>Agaricomycetidae</taxon>
        <taxon>Agaricales</taxon>
        <taxon>Marasmiineae</taxon>
        <taxon>Mycenaceae</taxon>
        <taxon>Mycena</taxon>
    </lineage>
</organism>
<gene>
    <name evidence="2" type="ORF">B0H16DRAFT_1880928</name>
</gene>
<evidence type="ECO:0000313" key="3">
    <source>
        <dbReference type="Proteomes" id="UP001215598"/>
    </source>
</evidence>
<dbReference type="EMBL" id="JARKIB010000014">
    <property type="protein sequence ID" value="KAJ7772213.1"/>
    <property type="molecule type" value="Genomic_DNA"/>
</dbReference>
<sequence>MPPAFDLKQVAKLFNDTITAIRDDAADLEALEPQAIEWLKAARYKLMRDVEAAFYPLRTSLNAPLTQPAWALNPAQPLTFSTAQVPAALAPYTQAFFSNLLALLKACGFEHCSSLGECLGLHLNVYFPAQVAAPPPPPRTQPLTLEVEDEFSRAAAGRARPGGAFGGTNFARLLAQARGDSDAAAKGSKKRRAPKKEGDDGSASKTAAPAKRRRTIGVKKEESDDEQPRLRSVTRASSAATLRESPKTRRSSRKAVKKE</sequence>
<evidence type="ECO:0000313" key="2">
    <source>
        <dbReference type="EMBL" id="KAJ7772213.1"/>
    </source>
</evidence>
<accession>A0AAD7JUL9</accession>
<name>A0AAD7JUL9_9AGAR</name>
<comment type="caution">
    <text evidence="2">The sequence shown here is derived from an EMBL/GenBank/DDBJ whole genome shotgun (WGS) entry which is preliminary data.</text>
</comment>